<dbReference type="InterPro" id="IPR045155">
    <property type="entry name" value="Beta-lactam_cat"/>
</dbReference>
<dbReference type="InterPro" id="IPR006311">
    <property type="entry name" value="TAT_signal"/>
</dbReference>
<keyword evidence="3" id="KW-0732">Signal</keyword>
<reference evidence="5" key="1">
    <citation type="submission" date="2022-06" db="EMBL/GenBank/DDBJ databases">
        <title>Genomic Encyclopedia of Archaeal and Bacterial Type Strains, Phase II (KMG-II): from individual species to whole genera.</title>
        <authorList>
            <person name="Goeker M."/>
        </authorList>
    </citation>
    <scope>NUCLEOTIDE SEQUENCE</scope>
    <source>
        <strain evidence="5">DSM 43935</strain>
    </source>
</reference>
<dbReference type="PROSITE" id="PS51318">
    <property type="entry name" value="TAT"/>
    <property type="match status" value="1"/>
</dbReference>
<evidence type="ECO:0000256" key="1">
    <source>
        <dbReference type="ARBA" id="ARBA00018879"/>
    </source>
</evidence>
<evidence type="ECO:0000259" key="4">
    <source>
        <dbReference type="Pfam" id="PF13354"/>
    </source>
</evidence>
<feature type="chain" id="PRO_5041937973" description="Beta-lactamase" evidence="3">
    <location>
        <begin position="35"/>
        <end position="376"/>
    </location>
</feature>
<feature type="signal peptide" evidence="3">
    <location>
        <begin position="1"/>
        <end position="34"/>
    </location>
</feature>
<comment type="caution">
    <text evidence="5">The sequence shown here is derived from an EMBL/GenBank/DDBJ whole genome shotgun (WGS) entry which is preliminary data.</text>
</comment>
<evidence type="ECO:0000256" key="2">
    <source>
        <dbReference type="ARBA" id="ARBA00030171"/>
    </source>
</evidence>
<evidence type="ECO:0000256" key="3">
    <source>
        <dbReference type="SAM" id="SignalP"/>
    </source>
</evidence>
<dbReference type="PANTHER" id="PTHR35333">
    <property type="entry name" value="BETA-LACTAMASE"/>
    <property type="match status" value="1"/>
</dbReference>
<dbReference type="RefSeq" id="WP_253769859.1">
    <property type="nucleotide sequence ID" value="NZ_JAMTCK010000004.1"/>
</dbReference>
<protein>
    <recommendedName>
        <fullName evidence="1">Beta-lactamase</fullName>
    </recommendedName>
    <alternativeName>
        <fullName evidence="2">Penicillinase</fullName>
    </alternativeName>
</protein>
<accession>A0AAE3GBV1</accession>
<dbReference type="EMBL" id="JAMTCK010000004">
    <property type="protein sequence ID" value="MCP2165265.1"/>
    <property type="molecule type" value="Genomic_DNA"/>
</dbReference>
<dbReference type="AlphaFoldDB" id="A0AAE3GBV1"/>
<dbReference type="InterPro" id="IPR000871">
    <property type="entry name" value="Beta-lactam_class-A"/>
</dbReference>
<gene>
    <name evidence="5" type="ORF">LX83_002114</name>
</gene>
<dbReference type="Pfam" id="PF13354">
    <property type="entry name" value="Beta-lactamase2"/>
    <property type="match status" value="1"/>
</dbReference>
<dbReference type="PANTHER" id="PTHR35333:SF3">
    <property type="entry name" value="BETA-LACTAMASE-TYPE TRANSPEPTIDASE FOLD CONTAINING PROTEIN"/>
    <property type="match status" value="1"/>
</dbReference>
<name>A0AAE3GBV1_9PSEU</name>
<dbReference type="GO" id="GO:0030655">
    <property type="term" value="P:beta-lactam antibiotic catabolic process"/>
    <property type="evidence" value="ECO:0007669"/>
    <property type="project" value="InterPro"/>
</dbReference>
<dbReference type="GO" id="GO:0046677">
    <property type="term" value="P:response to antibiotic"/>
    <property type="evidence" value="ECO:0007669"/>
    <property type="project" value="InterPro"/>
</dbReference>
<feature type="domain" description="Beta-lactamase class A catalytic" evidence="4">
    <location>
        <begin position="60"/>
        <end position="338"/>
    </location>
</feature>
<proteinExistence type="predicted"/>
<dbReference type="InterPro" id="IPR012338">
    <property type="entry name" value="Beta-lactam/transpept-like"/>
</dbReference>
<keyword evidence="6" id="KW-1185">Reference proteome</keyword>
<dbReference type="GO" id="GO:0008800">
    <property type="term" value="F:beta-lactamase activity"/>
    <property type="evidence" value="ECO:0007669"/>
    <property type="project" value="InterPro"/>
</dbReference>
<evidence type="ECO:0000313" key="6">
    <source>
        <dbReference type="Proteomes" id="UP001206128"/>
    </source>
</evidence>
<dbReference type="SUPFAM" id="SSF56601">
    <property type="entry name" value="beta-lactamase/transpeptidase-like"/>
    <property type="match status" value="1"/>
</dbReference>
<sequence>MRLSRRRLLAATAAAGSATLLGPTLLGHAPVAAAAPPAPDTGTEQGWLDWLRRHRDHAAVVVDNGSGGRIAHRATADHVLASTIKVVHLAGYATAVTEGRLDPDQQVRVGDWEAYYPGFDGGAHGHALAALGVPNNGVVATDPEHRVSVDQLAHAMITYSDNAATDYLRDLLGDPVLRRAAHRAGWRDPDLRSLLGEVILLILPERAPRPGAPASVRRAVGDRLARQAMSDPDLQRELTERVSQVPDYTGQLPWARQHGKGSARDLAAIHSALASGSFTPHGAVPVARDHLERQARENGPLPPGVLGIGFKGGSLPGVLNLAYSVRWADGRVGVGVVLVDGIDQDTQADAMPLALLIQHALADPAWLDRLATALTG</sequence>
<dbReference type="Gene3D" id="3.40.710.10">
    <property type="entry name" value="DD-peptidase/beta-lactamase superfamily"/>
    <property type="match status" value="1"/>
</dbReference>
<evidence type="ECO:0000313" key="5">
    <source>
        <dbReference type="EMBL" id="MCP2165265.1"/>
    </source>
</evidence>
<organism evidence="5 6">
    <name type="scientific">Goodfellowiella coeruleoviolacea</name>
    <dbReference type="NCBI Taxonomy" id="334858"/>
    <lineage>
        <taxon>Bacteria</taxon>
        <taxon>Bacillati</taxon>
        <taxon>Actinomycetota</taxon>
        <taxon>Actinomycetes</taxon>
        <taxon>Pseudonocardiales</taxon>
        <taxon>Pseudonocardiaceae</taxon>
        <taxon>Goodfellowiella</taxon>
    </lineage>
</organism>
<dbReference type="Proteomes" id="UP001206128">
    <property type="component" value="Unassembled WGS sequence"/>
</dbReference>